<reference evidence="3 4" key="1">
    <citation type="submission" date="2015-04" db="EMBL/GenBank/DDBJ databases">
        <title>The draft genome sequence of Fusarium langsethiae, a T-2/HT-2 mycotoxin producer.</title>
        <authorList>
            <person name="Lysoe E."/>
            <person name="Divon H.H."/>
            <person name="Terzi V."/>
            <person name="Orru L."/>
            <person name="Lamontanara A."/>
            <person name="Kolseth A.-K."/>
            <person name="Frandsen R.J."/>
            <person name="Nielsen K."/>
            <person name="Thrane U."/>
        </authorList>
    </citation>
    <scope>NUCLEOTIDE SEQUENCE [LARGE SCALE GENOMIC DNA]</scope>
    <source>
        <strain evidence="3 4">Fl201059</strain>
    </source>
</reference>
<dbReference type="InterPro" id="IPR050797">
    <property type="entry name" value="Carb_Metab_Trans_Reg"/>
</dbReference>
<gene>
    <name evidence="3" type="ORF">FLAG1_10213</name>
</gene>
<comment type="caution">
    <text evidence="3">The sequence shown here is derived from an EMBL/GenBank/DDBJ whole genome shotgun (WGS) entry which is preliminary data.</text>
</comment>
<proteinExistence type="predicted"/>
<feature type="compositionally biased region" description="Polar residues" evidence="2">
    <location>
        <begin position="659"/>
        <end position="672"/>
    </location>
</feature>
<keyword evidence="1" id="KW-0539">Nucleus</keyword>
<feature type="compositionally biased region" description="Basic and acidic residues" evidence="2">
    <location>
        <begin position="574"/>
        <end position="587"/>
    </location>
</feature>
<feature type="compositionally biased region" description="Basic and acidic residues" evidence="2">
    <location>
        <begin position="618"/>
        <end position="636"/>
    </location>
</feature>
<sequence>MPSEVVTAIEGMENSFEDAAFVYAFAGATINLSQTTWNPDNDILARMMDLLALGFKAHRQAELGTGFLSKLPVSTKRVMTCIFLENSLMTFERMERGVMMLQEAGTMVQMMDIDRLTDGSLNEIQVAETDNKLISNGCEGLTELQHADLLITRLWMRILVWQLALSQGLLQSTPPQNTHEGFSMHFPAHRLSTQLRNLVDRLKSFDSVALHGPGILAKLFEITTTVADVLALPTGAGGEQDAEVSGRSKKRTTTQSSLRIERATPTDIDDGEDQEEAREFISPFSADEHYLEEPTSIRGSATVAPAIPGCMPIKFIDETNDEAFDGTRALDLLQRRVVLDYGSKKTGSKPASEEDDYYPVFRLDFVSVVGLPRRPICRSSHFFDNITISFRQWNATYSAKYVQGIDFDLTGRTFRIATGATREAWFIVMHPSQRAAGANNPRRRHDTTHTRTALVQGRALLLASYIEDIFLRGELLGEGVEPRWTLWGKETQMIAFDKWVIFQTLFMDGWTGFLERFSAQGDTFWTDHQPAFHAYDYGANINIEVNEAYSSEPRDESDESDDEHSNLQTIQQGWDDHDGEMHRRYDVGTEDDGGLFVSNGPDNIPPRLPSNLSPGGTDMDHRGREDEVDVDGHNNDDDNDGDDERERRFHEWMNESEDISMSQPTGTRQQDMGNEDDGQTDSHQRSISPDADNNDNIHPRQTPDASSSSNPLSSASVPASEDQREHDALYSPGLMRLREALEAKYNLDDISHVSYALAVDVNCTAANKYPDAEGKPGPPVCLLADRNRVAGEFYGSNYTFYPLCFHPAYGNFTSDRPPAFLDSDLFAVMKENMSHQNQGADVLSFGFFQGYSNLKRSIRHGPHDLLASHGLATAALTIPSTEAQRTARLKDKQQRLLAQVRGRLTPDNPGASTPFA</sequence>
<feature type="compositionally biased region" description="Low complexity" evidence="2">
    <location>
        <begin position="703"/>
        <end position="720"/>
    </location>
</feature>
<feature type="region of interest" description="Disordered" evidence="2">
    <location>
        <begin position="236"/>
        <end position="275"/>
    </location>
</feature>
<dbReference type="AlphaFoldDB" id="A0A0N0DBM9"/>
<feature type="compositionally biased region" description="Basic and acidic residues" evidence="2">
    <location>
        <begin position="644"/>
        <end position="653"/>
    </location>
</feature>
<accession>A0A0N0DBM9</accession>
<evidence type="ECO:0000313" key="3">
    <source>
        <dbReference type="EMBL" id="KPA36995.1"/>
    </source>
</evidence>
<evidence type="ECO:0000256" key="1">
    <source>
        <dbReference type="ARBA" id="ARBA00023242"/>
    </source>
</evidence>
<keyword evidence="4" id="KW-1185">Reference proteome</keyword>
<organism evidence="3 4">
    <name type="scientific">Fusarium langsethiae</name>
    <dbReference type="NCBI Taxonomy" id="179993"/>
    <lineage>
        <taxon>Eukaryota</taxon>
        <taxon>Fungi</taxon>
        <taxon>Dikarya</taxon>
        <taxon>Ascomycota</taxon>
        <taxon>Pezizomycotina</taxon>
        <taxon>Sordariomycetes</taxon>
        <taxon>Hypocreomycetidae</taxon>
        <taxon>Hypocreales</taxon>
        <taxon>Nectriaceae</taxon>
        <taxon>Fusarium</taxon>
    </lineage>
</organism>
<evidence type="ECO:0000256" key="2">
    <source>
        <dbReference type="SAM" id="MobiDB-lite"/>
    </source>
</evidence>
<dbReference type="EMBL" id="JXCE01000501">
    <property type="protein sequence ID" value="KPA36995.1"/>
    <property type="molecule type" value="Genomic_DNA"/>
</dbReference>
<name>A0A0N0DBM9_FUSLA</name>
<feature type="region of interest" description="Disordered" evidence="2">
    <location>
        <begin position="549"/>
        <end position="725"/>
    </location>
</feature>
<dbReference type="PANTHER" id="PTHR31668:SF24">
    <property type="entry name" value="TRANSCRIPTION FACTOR, PUTATIVE-RELATED"/>
    <property type="match status" value="1"/>
</dbReference>
<dbReference type="Proteomes" id="UP000037904">
    <property type="component" value="Unassembled WGS sequence"/>
</dbReference>
<dbReference type="PANTHER" id="PTHR31668">
    <property type="entry name" value="GLUCOSE TRANSPORT TRANSCRIPTION REGULATOR RGT1-RELATED-RELATED"/>
    <property type="match status" value="1"/>
</dbReference>
<protein>
    <submittedName>
        <fullName evidence="3">Uncharacterized protein</fullName>
    </submittedName>
</protein>
<evidence type="ECO:0000313" key="4">
    <source>
        <dbReference type="Proteomes" id="UP000037904"/>
    </source>
</evidence>